<dbReference type="HAMAP" id="MF_01813">
    <property type="entry name" value="MenG_UbiE_methyltr"/>
    <property type="match status" value="1"/>
</dbReference>
<dbReference type="PANTHER" id="PTHR43591:SF24">
    <property type="entry name" value="2-METHOXY-6-POLYPRENYL-1,4-BENZOQUINOL METHYLASE, MITOCHONDRIAL"/>
    <property type="match status" value="1"/>
</dbReference>
<dbReference type="Pfam" id="PF01209">
    <property type="entry name" value="Ubie_methyltran"/>
    <property type="match status" value="1"/>
</dbReference>
<dbReference type="InterPro" id="IPR029063">
    <property type="entry name" value="SAM-dependent_MTases_sf"/>
</dbReference>
<keyword evidence="3" id="KW-0949">S-adenosyl-L-methionine</keyword>
<dbReference type="SUPFAM" id="SSF53335">
    <property type="entry name" value="S-adenosyl-L-methionine-dependent methyltransferases"/>
    <property type="match status" value="1"/>
</dbReference>
<protein>
    <submittedName>
        <fullName evidence="4">Uncharacterized protein</fullName>
    </submittedName>
</protein>
<evidence type="ECO:0000256" key="2">
    <source>
        <dbReference type="ARBA" id="ARBA00022679"/>
    </source>
</evidence>
<dbReference type="PANTHER" id="PTHR43591">
    <property type="entry name" value="METHYLTRANSFERASE"/>
    <property type="match status" value="1"/>
</dbReference>
<name>A0A382EC02_9ZZZZ</name>
<accession>A0A382EC02</accession>
<dbReference type="NCBIfam" id="TIGR01934">
    <property type="entry name" value="MenG_MenH_UbiE"/>
    <property type="match status" value="1"/>
</dbReference>
<evidence type="ECO:0000313" key="4">
    <source>
        <dbReference type="EMBL" id="SVB48180.1"/>
    </source>
</evidence>
<keyword evidence="1" id="KW-0489">Methyltransferase</keyword>
<evidence type="ECO:0000256" key="3">
    <source>
        <dbReference type="ARBA" id="ARBA00022691"/>
    </source>
</evidence>
<dbReference type="PROSITE" id="PS51608">
    <property type="entry name" value="SAM_MT_UBIE"/>
    <property type="match status" value="1"/>
</dbReference>
<gene>
    <name evidence="4" type="ORF">METZ01_LOCUS201034</name>
</gene>
<dbReference type="PROSITE" id="PS01183">
    <property type="entry name" value="UBIE_1"/>
    <property type="match status" value="1"/>
</dbReference>
<organism evidence="4">
    <name type="scientific">marine metagenome</name>
    <dbReference type="NCBI Taxonomy" id="408172"/>
    <lineage>
        <taxon>unclassified sequences</taxon>
        <taxon>metagenomes</taxon>
        <taxon>ecological metagenomes</taxon>
    </lineage>
</organism>
<keyword evidence="2" id="KW-0808">Transferase</keyword>
<dbReference type="CDD" id="cd02440">
    <property type="entry name" value="AdoMet_MTases"/>
    <property type="match status" value="1"/>
</dbReference>
<dbReference type="Gene3D" id="3.40.50.150">
    <property type="entry name" value="Vaccinia Virus protein VP39"/>
    <property type="match status" value="1"/>
</dbReference>
<dbReference type="EMBL" id="UINC01043734">
    <property type="protein sequence ID" value="SVB48180.1"/>
    <property type="molecule type" value="Genomic_DNA"/>
</dbReference>
<proteinExistence type="inferred from homology"/>
<dbReference type="InterPro" id="IPR004033">
    <property type="entry name" value="UbiE/COQ5_MeTrFase"/>
</dbReference>
<dbReference type="AlphaFoldDB" id="A0A382EC02"/>
<evidence type="ECO:0000256" key="1">
    <source>
        <dbReference type="ARBA" id="ARBA00022603"/>
    </source>
</evidence>
<reference evidence="4" key="1">
    <citation type="submission" date="2018-05" db="EMBL/GenBank/DDBJ databases">
        <authorList>
            <person name="Lanie J.A."/>
            <person name="Ng W.-L."/>
            <person name="Kazmierczak K.M."/>
            <person name="Andrzejewski T.M."/>
            <person name="Davidsen T.M."/>
            <person name="Wayne K.J."/>
            <person name="Tettelin H."/>
            <person name="Glass J.I."/>
            <person name="Rusch D."/>
            <person name="Podicherti R."/>
            <person name="Tsui H.-C.T."/>
            <person name="Winkler M.E."/>
        </authorList>
    </citation>
    <scope>NUCLEOTIDE SEQUENCE</scope>
</reference>
<sequence>MADFGFARVVQEEKAPLVADVFRSVARRYDLMNDLMSMGGHRLWKDFLISRSAVRPGQQVLDVAAGTGDLTRRFADEVGERGRVVAIDINPEMLGLGRTRLVDGGVVGNVDYLIGDAENLPLRDRQFDCVCIAFGLRNVTRITSALESMASMLRPGGRLLVLEFSRPQADFLARCYDFYSFNVIPRLGKIVAGDEASYRYLVESIRRHPDPQTLKDMMQASGLDDVGYHNLSGGIVVLHCGFRY</sequence>
<dbReference type="GO" id="GO:0032259">
    <property type="term" value="P:methylation"/>
    <property type="evidence" value="ECO:0007669"/>
    <property type="project" value="UniProtKB-KW"/>
</dbReference>
<dbReference type="GO" id="GO:0008425">
    <property type="term" value="F:2-methoxy-6-polyprenyl-1,4-benzoquinol methyltransferase activity"/>
    <property type="evidence" value="ECO:0007669"/>
    <property type="project" value="TreeGrafter"/>
</dbReference>
<dbReference type="InterPro" id="IPR023576">
    <property type="entry name" value="UbiE/COQ5_MeTrFase_CS"/>
</dbReference>